<proteinExistence type="predicted"/>
<feature type="compositionally biased region" description="Low complexity" evidence="1">
    <location>
        <begin position="9"/>
        <end position="32"/>
    </location>
</feature>
<feature type="compositionally biased region" description="Low complexity" evidence="1">
    <location>
        <begin position="101"/>
        <end position="114"/>
    </location>
</feature>
<reference evidence="3" key="1">
    <citation type="submission" date="2014-08" db="EMBL/GenBank/DDBJ databases">
        <authorList>
            <person name="Sharma Rahul"/>
            <person name="Thines Marco"/>
        </authorList>
    </citation>
    <scope>NUCLEOTIDE SEQUENCE</scope>
</reference>
<dbReference type="AlphaFoldDB" id="A0A0F7SJ28"/>
<name>A0A0F7SJ28_PHARH</name>
<feature type="region of interest" description="Disordered" evidence="1">
    <location>
        <begin position="411"/>
        <end position="440"/>
    </location>
</feature>
<dbReference type="GO" id="GO:0006487">
    <property type="term" value="P:protein N-linked glycosylation"/>
    <property type="evidence" value="ECO:0007669"/>
    <property type="project" value="TreeGrafter"/>
</dbReference>
<feature type="compositionally biased region" description="Polar residues" evidence="1">
    <location>
        <begin position="276"/>
        <end position="310"/>
    </location>
</feature>
<feature type="compositionally biased region" description="Polar residues" evidence="1">
    <location>
        <begin position="232"/>
        <end position="264"/>
    </location>
</feature>
<dbReference type="GO" id="GO:0005789">
    <property type="term" value="C:endoplasmic reticulum membrane"/>
    <property type="evidence" value="ECO:0007669"/>
    <property type="project" value="InterPro"/>
</dbReference>
<feature type="compositionally biased region" description="Gly residues" evidence="1">
    <location>
        <begin position="772"/>
        <end position="789"/>
    </location>
</feature>
<evidence type="ECO:0000313" key="3">
    <source>
        <dbReference type="EMBL" id="CDZ96987.1"/>
    </source>
</evidence>
<protein>
    <submittedName>
        <fullName evidence="3">N-glycosylation protein EOS1</fullName>
    </submittedName>
</protein>
<accession>A0A0F7SJ28</accession>
<keyword evidence="2" id="KW-1133">Transmembrane helix</keyword>
<feature type="compositionally biased region" description="Low complexity" evidence="1">
    <location>
        <begin position="163"/>
        <end position="180"/>
    </location>
</feature>
<feature type="transmembrane region" description="Helical" evidence="2">
    <location>
        <begin position="677"/>
        <end position="697"/>
    </location>
</feature>
<feature type="compositionally biased region" description="Polar residues" evidence="1">
    <location>
        <begin position="87"/>
        <end position="100"/>
    </location>
</feature>
<feature type="transmembrane region" description="Helical" evidence="2">
    <location>
        <begin position="808"/>
        <end position="828"/>
    </location>
</feature>
<sequence>MCSLCTAHSPTYISSTLPPSPSSASPPKFDSPSHPPRPHSLRPSSFSSRHSTQSLGSVSSPASGSTIRAPPQLSLEDCSGRLPSVSKDLNNVAGSSRVQATTPSSPSSTITTGSQQHTTSTFYDPLFALKPFTPPNSAQLKLTPLPPNSTNYPSSPDFRASDSSTSFPQRSYSSSSLSPSAQYRFQHTSTLGISTSTPTTPPEHYHFNFSPINPFTALRPRPDSQLVPCGPTSATANGSSSQAGSSENLSLYRSPSRGSFTNLPLKNKHNRERTESVSSISSFTPLHPIASTSLPSRITRSTVSSSNNSPLGLEESPEDGSSPSYFTSHFSSHRSYSSPSIYAPAYMSRSPVLDTRLPPDYSAFPSAAASSSPSSHYSNLTNAGHLLRQHSQPSSPRASFINGLSPLTSLHVPLPPSTSRAGALPAQEDRPPDYGAHFAPPLDEILSAPRVEQNNDIDEDSEASTTLGDDRHDELSFIPRRRRRTPGRSIGSGIFNGLRSRGSTTALEGMGAGNILGLVNINTEPVVETGVESGIDVNFLSTDGEEPLPTARLHTHAVRQTSKFETFASSPSVLFMLRLLSVVPSMAGTLYLLCRVAGFGSARPGGTEEGSRVECAMACFWSLLTALQCFLLTSGLTRRWLAYYPLVSTLVRLLSLQTICWPLTSITLRLLGPSRPLVAWVAIGTFTSLCNTIRIYVTSNITTYNSTHTGRSGSTPTPSSTSNASSVTQNSSSRQVFAQTVVMVSRRAREVGNTLVDAVIGGEDFGHGSVGFPGGTTEGGASGAGGNGGETPVKGMVRTKRRMNWGSVLRQCVWPNLVGYFLTGWYLLVERDLRRRMDGLAGNIGE</sequence>
<dbReference type="GO" id="GO:0034599">
    <property type="term" value="P:cellular response to oxidative stress"/>
    <property type="evidence" value="ECO:0007669"/>
    <property type="project" value="InterPro"/>
</dbReference>
<dbReference type="PANTHER" id="PTHR28147">
    <property type="entry name" value="N-GLYCOSYLATION PROTEIN EOS1"/>
    <property type="match status" value="1"/>
</dbReference>
<evidence type="ECO:0000256" key="2">
    <source>
        <dbReference type="SAM" id="Phobius"/>
    </source>
</evidence>
<dbReference type="EMBL" id="LN483167">
    <property type="protein sequence ID" value="CDZ96987.1"/>
    <property type="molecule type" value="Genomic_DNA"/>
</dbReference>
<keyword evidence="2" id="KW-0472">Membrane</keyword>
<evidence type="ECO:0000256" key="1">
    <source>
        <dbReference type="SAM" id="MobiDB-lite"/>
    </source>
</evidence>
<feature type="compositionally biased region" description="Low complexity" evidence="1">
    <location>
        <begin position="41"/>
        <end position="65"/>
    </location>
</feature>
<feature type="region of interest" description="Disordered" evidence="1">
    <location>
        <begin position="1"/>
        <end position="117"/>
    </location>
</feature>
<organism evidence="3">
    <name type="scientific">Phaffia rhodozyma</name>
    <name type="common">Yeast</name>
    <name type="synonym">Xanthophyllomyces dendrorhous</name>
    <dbReference type="NCBI Taxonomy" id="264483"/>
    <lineage>
        <taxon>Eukaryota</taxon>
        <taxon>Fungi</taxon>
        <taxon>Dikarya</taxon>
        <taxon>Basidiomycota</taxon>
        <taxon>Agaricomycotina</taxon>
        <taxon>Tremellomycetes</taxon>
        <taxon>Cystofilobasidiales</taxon>
        <taxon>Mrakiaceae</taxon>
        <taxon>Phaffia</taxon>
    </lineage>
</organism>
<dbReference type="InterPro" id="IPR021100">
    <property type="entry name" value="N-glycosylation_EOS1"/>
</dbReference>
<keyword evidence="2" id="KW-0812">Transmembrane</keyword>
<dbReference type="PANTHER" id="PTHR28147:SF1">
    <property type="entry name" value="N-GLYCOSYLATION PROTEIN EOS1"/>
    <property type="match status" value="1"/>
</dbReference>
<feature type="region of interest" description="Disordered" evidence="1">
    <location>
        <begin position="706"/>
        <end position="731"/>
    </location>
</feature>
<dbReference type="Pfam" id="PF12326">
    <property type="entry name" value="EOS1"/>
    <property type="match status" value="1"/>
</dbReference>
<feature type="region of interest" description="Disordered" evidence="1">
    <location>
        <begin position="772"/>
        <end position="793"/>
    </location>
</feature>
<feature type="region of interest" description="Disordered" evidence="1">
    <location>
        <begin position="134"/>
        <end position="180"/>
    </location>
</feature>
<feature type="region of interest" description="Disordered" evidence="1">
    <location>
        <begin position="216"/>
        <end position="329"/>
    </location>
</feature>